<name>A0A7W9MTW9_9ACTN</name>
<dbReference type="EMBL" id="JACHMY010000001">
    <property type="protein sequence ID" value="MBB5835575.1"/>
    <property type="molecule type" value="Genomic_DNA"/>
</dbReference>
<dbReference type="NCBIfam" id="NF042914">
    <property type="entry name" value="SAV915_dom"/>
    <property type="match status" value="1"/>
</dbReference>
<dbReference type="Proteomes" id="UP000549971">
    <property type="component" value="Unassembled WGS sequence"/>
</dbReference>
<dbReference type="InterPro" id="IPR049975">
    <property type="entry name" value="SAV_915-like_dom"/>
</dbReference>
<evidence type="ECO:0008006" key="3">
    <source>
        <dbReference type="Google" id="ProtNLM"/>
    </source>
</evidence>
<reference evidence="1 2" key="1">
    <citation type="submission" date="2020-08" db="EMBL/GenBank/DDBJ databases">
        <title>Sequencing the genomes of 1000 actinobacteria strains.</title>
        <authorList>
            <person name="Klenk H.-P."/>
        </authorList>
    </citation>
    <scope>NUCLEOTIDE SEQUENCE [LARGE SCALE GENOMIC DNA]</scope>
    <source>
        <strain evidence="1 2">DSM 28967</strain>
    </source>
</reference>
<comment type="caution">
    <text evidence="1">The sequence shown here is derived from an EMBL/GenBank/DDBJ whole genome shotgun (WGS) entry which is preliminary data.</text>
</comment>
<proteinExistence type="predicted"/>
<evidence type="ECO:0000313" key="1">
    <source>
        <dbReference type="EMBL" id="MBB5835575.1"/>
    </source>
</evidence>
<gene>
    <name evidence="1" type="ORF">HDA39_002309</name>
</gene>
<evidence type="ECO:0000313" key="2">
    <source>
        <dbReference type="Proteomes" id="UP000549971"/>
    </source>
</evidence>
<dbReference type="AlphaFoldDB" id="A0A7W9MTW9"/>
<sequence length="89" mass="9311">MPTRTAGAPDVVALQLGRRPDGVRVGIAFSSLARLRAASGPRQDWLRIGEPELRGLLAQHGIHVIQFDAVLVGPDGGATAPELVGSHGR</sequence>
<accession>A0A7W9MTW9</accession>
<organism evidence="1 2">
    <name type="scientific">Kribbella italica</name>
    <dbReference type="NCBI Taxonomy" id="1540520"/>
    <lineage>
        <taxon>Bacteria</taxon>
        <taxon>Bacillati</taxon>
        <taxon>Actinomycetota</taxon>
        <taxon>Actinomycetes</taxon>
        <taxon>Propionibacteriales</taxon>
        <taxon>Kribbellaceae</taxon>
        <taxon>Kribbella</taxon>
    </lineage>
</organism>
<keyword evidence="2" id="KW-1185">Reference proteome</keyword>
<protein>
    <recommendedName>
        <fullName evidence="3">SseB protein N-terminal domain-containing protein</fullName>
    </recommendedName>
</protein>
<dbReference type="RefSeq" id="WP_184795208.1">
    <property type="nucleotide sequence ID" value="NZ_JACHMY010000001.1"/>
</dbReference>